<dbReference type="InterPro" id="IPR013189">
    <property type="entry name" value="Glyco_hydro_32_C"/>
</dbReference>
<dbReference type="Gene3D" id="2.115.10.20">
    <property type="entry name" value="Glycosyl hydrolase domain, family 43"/>
    <property type="match status" value="1"/>
</dbReference>
<sequence length="541" mass="60875">MLKYYLLTYDSRMNCKGWTYETTSCYSSLKSASVVPSLEERCPTEQHRLHYHFTPRRNWINDPNGMVYHNGIYHLFYQYHPYSSGRGPMHWGHATSTDMIRWEEQEVALYPDEIGDCWSGSSVVDTTNTTGFQTDPSIEPLVAIYTSAGGAGQSQSVAYSNDNGETFTKYAENPAIPNPGINDFRDPKVSFIKGQWVMTLAVGNKVEFYGSPDLKAWTKISEFGADPEEGNHCSVWECPDLFPLTVDVSGNGTDIQELWVLIVSLGCGAPTGGSGTQYFIGNFNGTTFTSLPWDDQQWLDFGPDNYAAVSFSNEPQGRAIMMGWMNNLKYGDSLPTITWRGQMTIPRSLDLRLLDKDTQKYRLASWPVEEIKTLRPSTPKLKSDTEFTIPMDSKFELTTSALGNPAMELEIWLNITQNPQFSICAYNTLEEEVCFGYDGSKWFLDRSKSGNTNFNGGFAETLRATADRQLSTLDIAIRMFIDVSSIEVFVDDGLTVMTSLFYATEPLDQFYIESGANLKVNNFTIWGLECTFLEDDTVPLP</sequence>
<dbReference type="InterPro" id="IPR023296">
    <property type="entry name" value="Glyco_hydro_beta-prop_sf"/>
</dbReference>
<keyword evidence="2 4" id="KW-0378">Hydrolase</keyword>
<dbReference type="InterPro" id="IPR018053">
    <property type="entry name" value="Glyco_hydro_32_AS"/>
</dbReference>
<feature type="domain" description="Glycosyl hydrolase family 32 N-terminal" evidence="5">
    <location>
        <begin position="52"/>
        <end position="367"/>
    </location>
</feature>
<feature type="domain" description="Glycosyl hydrolase family 32 C-terminal" evidence="6">
    <location>
        <begin position="384"/>
        <end position="526"/>
    </location>
</feature>
<evidence type="ECO:0000256" key="3">
    <source>
        <dbReference type="ARBA" id="ARBA00023295"/>
    </source>
</evidence>
<accession>A0ABP1RBT4</accession>
<dbReference type="SUPFAM" id="SSF49899">
    <property type="entry name" value="Concanavalin A-like lectins/glucanases"/>
    <property type="match status" value="1"/>
</dbReference>
<name>A0ABP1RBT4_9HEXA</name>
<gene>
    <name evidence="7" type="ORF">ODALV1_LOCUS20952</name>
</gene>
<dbReference type="PANTHER" id="PTHR42800">
    <property type="entry name" value="EXOINULINASE INUD (AFU_ORTHOLOGUE AFUA_5G00480)"/>
    <property type="match status" value="1"/>
</dbReference>
<dbReference type="InterPro" id="IPR001362">
    <property type="entry name" value="Glyco_hydro_32"/>
</dbReference>
<dbReference type="InterPro" id="IPR013148">
    <property type="entry name" value="Glyco_hydro_32_N"/>
</dbReference>
<dbReference type="SMART" id="SM00640">
    <property type="entry name" value="Glyco_32"/>
    <property type="match status" value="1"/>
</dbReference>
<keyword evidence="3 4" id="KW-0326">Glycosidase</keyword>
<dbReference type="EMBL" id="CAXLJM020000069">
    <property type="protein sequence ID" value="CAL8125400.1"/>
    <property type="molecule type" value="Genomic_DNA"/>
</dbReference>
<proteinExistence type="inferred from homology"/>
<evidence type="ECO:0000259" key="6">
    <source>
        <dbReference type="Pfam" id="PF08244"/>
    </source>
</evidence>
<dbReference type="InterPro" id="IPR013320">
    <property type="entry name" value="ConA-like_dom_sf"/>
</dbReference>
<dbReference type="Pfam" id="PF00251">
    <property type="entry name" value="Glyco_hydro_32N"/>
    <property type="match status" value="1"/>
</dbReference>
<evidence type="ECO:0000256" key="4">
    <source>
        <dbReference type="RuleBase" id="RU362110"/>
    </source>
</evidence>
<organism evidence="7 8">
    <name type="scientific">Orchesella dallaii</name>
    <dbReference type="NCBI Taxonomy" id="48710"/>
    <lineage>
        <taxon>Eukaryota</taxon>
        <taxon>Metazoa</taxon>
        <taxon>Ecdysozoa</taxon>
        <taxon>Arthropoda</taxon>
        <taxon>Hexapoda</taxon>
        <taxon>Collembola</taxon>
        <taxon>Entomobryomorpha</taxon>
        <taxon>Entomobryoidea</taxon>
        <taxon>Orchesellidae</taxon>
        <taxon>Orchesellinae</taxon>
        <taxon>Orchesella</taxon>
    </lineage>
</organism>
<evidence type="ECO:0000313" key="8">
    <source>
        <dbReference type="Proteomes" id="UP001642540"/>
    </source>
</evidence>
<evidence type="ECO:0008006" key="9">
    <source>
        <dbReference type="Google" id="ProtNLM"/>
    </source>
</evidence>
<protein>
    <recommendedName>
        <fullName evidence="9">Levanase</fullName>
    </recommendedName>
</protein>
<evidence type="ECO:0000313" key="7">
    <source>
        <dbReference type="EMBL" id="CAL8125400.1"/>
    </source>
</evidence>
<dbReference type="PROSITE" id="PS00609">
    <property type="entry name" value="GLYCOSYL_HYDROL_F32"/>
    <property type="match status" value="1"/>
</dbReference>
<dbReference type="Pfam" id="PF08244">
    <property type="entry name" value="Glyco_hydro_32C"/>
    <property type="match status" value="1"/>
</dbReference>
<comment type="similarity">
    <text evidence="1 4">Belongs to the glycosyl hydrolase 32 family.</text>
</comment>
<dbReference type="CDD" id="cd18622">
    <property type="entry name" value="GH32_Inu-like"/>
    <property type="match status" value="1"/>
</dbReference>
<dbReference type="Proteomes" id="UP001642540">
    <property type="component" value="Unassembled WGS sequence"/>
</dbReference>
<evidence type="ECO:0000259" key="5">
    <source>
        <dbReference type="Pfam" id="PF00251"/>
    </source>
</evidence>
<evidence type="ECO:0000256" key="1">
    <source>
        <dbReference type="ARBA" id="ARBA00009902"/>
    </source>
</evidence>
<evidence type="ECO:0000256" key="2">
    <source>
        <dbReference type="ARBA" id="ARBA00022801"/>
    </source>
</evidence>
<reference evidence="7 8" key="1">
    <citation type="submission" date="2024-08" db="EMBL/GenBank/DDBJ databases">
        <authorList>
            <person name="Cucini C."/>
            <person name="Frati F."/>
        </authorList>
    </citation>
    <scope>NUCLEOTIDE SEQUENCE [LARGE SCALE GENOMIC DNA]</scope>
</reference>
<dbReference type="Gene3D" id="2.60.120.560">
    <property type="entry name" value="Exo-inulinase, domain 1"/>
    <property type="match status" value="1"/>
</dbReference>
<dbReference type="SUPFAM" id="SSF75005">
    <property type="entry name" value="Arabinanase/levansucrase/invertase"/>
    <property type="match status" value="1"/>
</dbReference>
<keyword evidence="8" id="KW-1185">Reference proteome</keyword>
<dbReference type="PANTHER" id="PTHR42800:SF1">
    <property type="entry name" value="EXOINULINASE INUD (AFU_ORTHOLOGUE AFUA_5G00480)"/>
    <property type="match status" value="1"/>
</dbReference>
<comment type="caution">
    <text evidence="7">The sequence shown here is derived from an EMBL/GenBank/DDBJ whole genome shotgun (WGS) entry which is preliminary data.</text>
</comment>